<evidence type="ECO:0000259" key="3">
    <source>
        <dbReference type="SMART" id="SM00858"/>
    </source>
</evidence>
<evidence type="ECO:0000256" key="2">
    <source>
        <dbReference type="SAM" id="Phobius"/>
    </source>
</evidence>
<keyword evidence="4" id="KW-0966">Cell projection</keyword>
<accession>A0A1M6WLE2</accession>
<dbReference type="EMBL" id="FRAF01000028">
    <property type="protein sequence ID" value="SHK94409.1"/>
    <property type="molecule type" value="Genomic_DNA"/>
</dbReference>
<keyword evidence="4" id="KW-0282">Flagellum</keyword>
<dbReference type="SMART" id="SM00858">
    <property type="entry name" value="SAF"/>
    <property type="match status" value="1"/>
</dbReference>
<feature type="compositionally biased region" description="Low complexity" evidence="1">
    <location>
        <begin position="214"/>
        <end position="226"/>
    </location>
</feature>
<feature type="region of interest" description="Disordered" evidence="1">
    <location>
        <begin position="205"/>
        <end position="232"/>
    </location>
</feature>
<dbReference type="Proteomes" id="UP000184016">
    <property type="component" value="Unassembled WGS sequence"/>
</dbReference>
<proteinExistence type="predicted"/>
<dbReference type="CDD" id="cd11614">
    <property type="entry name" value="SAF_CpaB_FlgA_like"/>
    <property type="match status" value="1"/>
</dbReference>
<dbReference type="STRING" id="1830138.SAMN05443507_12830"/>
<keyword evidence="2" id="KW-1133">Transmembrane helix</keyword>
<keyword evidence="2" id="KW-0812">Transmembrane</keyword>
<evidence type="ECO:0000313" key="4">
    <source>
        <dbReference type="EMBL" id="SHK94409.1"/>
    </source>
</evidence>
<sequence>MAFRTLKRHTYLMLSVGLAFAAGGLAYVGYNRAVQSVRVVTASQNLAPDTALTAGDFSTETVPVALARQLHWLTDKQMLVGRYLQVGVTQGQPISTTDVAGQTDIPALLAYYQAHEHQNGLVVAYTPSSVLADSVEPGQNIAVFYTKQEPNNQSTEALVGPIRVLAEVPGKTPVFILFLTYPEFQLVGESLQNGQAQMTLATSGVPMMDGSTNTGEAEASSTAKSSKGGKKG</sequence>
<name>A0A1M6WLE2_9BACL</name>
<keyword evidence="5" id="KW-1185">Reference proteome</keyword>
<dbReference type="AlphaFoldDB" id="A0A1M6WLE2"/>
<evidence type="ECO:0000256" key="1">
    <source>
        <dbReference type="SAM" id="MobiDB-lite"/>
    </source>
</evidence>
<feature type="domain" description="SAF" evidence="3">
    <location>
        <begin position="37"/>
        <end position="100"/>
    </location>
</feature>
<keyword evidence="2" id="KW-0472">Membrane</keyword>
<dbReference type="Pfam" id="PF08666">
    <property type="entry name" value="SAF"/>
    <property type="match status" value="1"/>
</dbReference>
<reference evidence="5" key="1">
    <citation type="submission" date="2016-11" db="EMBL/GenBank/DDBJ databases">
        <authorList>
            <person name="Varghese N."/>
            <person name="Submissions S."/>
        </authorList>
    </citation>
    <scope>NUCLEOTIDE SEQUENCE [LARGE SCALE GENOMIC DNA]</scope>
    <source>
        <strain evidence="5">USBA-503</strain>
    </source>
</reference>
<organism evidence="4 5">
    <name type="scientific">Alicyclobacillus tolerans</name>
    <dbReference type="NCBI Taxonomy" id="90970"/>
    <lineage>
        <taxon>Bacteria</taxon>
        <taxon>Bacillati</taxon>
        <taxon>Bacillota</taxon>
        <taxon>Bacilli</taxon>
        <taxon>Bacillales</taxon>
        <taxon>Alicyclobacillaceae</taxon>
        <taxon>Alicyclobacillus</taxon>
    </lineage>
</organism>
<dbReference type="InterPro" id="IPR013974">
    <property type="entry name" value="SAF"/>
</dbReference>
<keyword evidence="4" id="KW-0969">Cilium</keyword>
<feature type="transmembrane region" description="Helical" evidence="2">
    <location>
        <begin position="12"/>
        <end position="30"/>
    </location>
</feature>
<gene>
    <name evidence="4" type="ORF">SAMN05443507_12830</name>
</gene>
<evidence type="ECO:0000313" key="5">
    <source>
        <dbReference type="Proteomes" id="UP000184016"/>
    </source>
</evidence>
<protein>
    <submittedName>
        <fullName evidence="4">Chaperone for flagella basal body P-ring formation</fullName>
    </submittedName>
</protein>
<dbReference type="RefSeq" id="WP_072875111.1">
    <property type="nucleotide sequence ID" value="NZ_FRAF01000028.1"/>
</dbReference>